<organism evidence="5 6">
    <name type="scientific">Crotalaria pallida</name>
    <name type="common">Smooth rattlebox</name>
    <name type="synonym">Crotalaria striata</name>
    <dbReference type="NCBI Taxonomy" id="3830"/>
    <lineage>
        <taxon>Eukaryota</taxon>
        <taxon>Viridiplantae</taxon>
        <taxon>Streptophyta</taxon>
        <taxon>Embryophyta</taxon>
        <taxon>Tracheophyta</taxon>
        <taxon>Spermatophyta</taxon>
        <taxon>Magnoliopsida</taxon>
        <taxon>eudicotyledons</taxon>
        <taxon>Gunneridae</taxon>
        <taxon>Pentapetalae</taxon>
        <taxon>rosids</taxon>
        <taxon>fabids</taxon>
        <taxon>Fabales</taxon>
        <taxon>Fabaceae</taxon>
        <taxon>Papilionoideae</taxon>
        <taxon>50 kb inversion clade</taxon>
        <taxon>genistoids sensu lato</taxon>
        <taxon>core genistoids</taxon>
        <taxon>Crotalarieae</taxon>
        <taxon>Crotalaria</taxon>
    </lineage>
</organism>
<proteinExistence type="predicted"/>
<keyword evidence="2" id="KW-1015">Disulfide bond</keyword>
<accession>A0AAN9EGW1</accession>
<dbReference type="AlphaFoldDB" id="A0AAN9EGW1"/>
<evidence type="ECO:0000313" key="6">
    <source>
        <dbReference type="Proteomes" id="UP001372338"/>
    </source>
</evidence>
<dbReference type="SUPFAM" id="SSF51110">
    <property type="entry name" value="alpha-D-mannose-specific plant lectins"/>
    <property type="match status" value="1"/>
</dbReference>
<evidence type="ECO:0000256" key="1">
    <source>
        <dbReference type="ARBA" id="ARBA00022729"/>
    </source>
</evidence>
<dbReference type="PANTHER" id="PTHR32444:SF183">
    <property type="entry name" value="APPLE DOMAIN-CONTAINING PROTEIN"/>
    <property type="match status" value="1"/>
</dbReference>
<dbReference type="InterPro" id="IPR001480">
    <property type="entry name" value="Bulb-type_lectin_dom"/>
</dbReference>
<keyword evidence="1" id="KW-0732">Signal</keyword>
<keyword evidence="6" id="KW-1185">Reference proteome</keyword>
<keyword evidence="3" id="KW-0325">Glycoprotein</keyword>
<name>A0AAN9EGW1_CROPI</name>
<sequence>MVPLGEGAWEFTQDGWIWCGDICLEVTDPRFTLSGTADLGNMMSKLVLRDQEDESPPSDQENVVNIVLPNVDGIYADAEEYPELEGQNQPIKSDNSSGSLLSFDHSSVLKIESQQGEKPIILYSPPTPHSAANTTMAAVLDTGNFVVQQLNPNGSTKSVLWQSFDYPTNILLPGMKLDIVNHKTGHNLSLVSWLSYTDPAPGPFSLKWEPKEGELITRRQGQVIWKSGKLRDNRFEHIS</sequence>
<evidence type="ECO:0000256" key="3">
    <source>
        <dbReference type="ARBA" id="ARBA00023180"/>
    </source>
</evidence>
<gene>
    <name evidence="5" type="ORF">RIF29_30700</name>
</gene>
<dbReference type="InterPro" id="IPR036426">
    <property type="entry name" value="Bulb-type_lectin_dom_sf"/>
</dbReference>
<reference evidence="5 6" key="1">
    <citation type="submission" date="2024-01" db="EMBL/GenBank/DDBJ databases">
        <title>The genomes of 5 underutilized Papilionoideae crops provide insights into root nodulation and disease resistanc.</title>
        <authorList>
            <person name="Yuan L."/>
        </authorList>
    </citation>
    <scope>NUCLEOTIDE SEQUENCE [LARGE SCALE GENOMIC DNA]</scope>
    <source>
        <strain evidence="5">ZHUSHIDOU_FW_LH</strain>
        <tissue evidence="5">Leaf</tissue>
    </source>
</reference>
<evidence type="ECO:0000313" key="5">
    <source>
        <dbReference type="EMBL" id="KAK7257023.1"/>
    </source>
</evidence>
<evidence type="ECO:0000256" key="2">
    <source>
        <dbReference type="ARBA" id="ARBA00023157"/>
    </source>
</evidence>
<dbReference type="Proteomes" id="UP001372338">
    <property type="component" value="Unassembled WGS sequence"/>
</dbReference>
<dbReference type="PANTHER" id="PTHR32444">
    <property type="entry name" value="BULB-TYPE LECTIN DOMAIN-CONTAINING PROTEIN"/>
    <property type="match status" value="1"/>
</dbReference>
<protein>
    <recommendedName>
        <fullName evidence="4">Bulb-type lectin domain-containing protein</fullName>
    </recommendedName>
</protein>
<comment type="caution">
    <text evidence="5">The sequence shown here is derived from an EMBL/GenBank/DDBJ whole genome shotgun (WGS) entry which is preliminary data.</text>
</comment>
<feature type="domain" description="Bulb-type lectin" evidence="4">
    <location>
        <begin position="87"/>
        <end position="193"/>
    </location>
</feature>
<dbReference type="EMBL" id="JAYWIO010000006">
    <property type="protein sequence ID" value="KAK7257023.1"/>
    <property type="molecule type" value="Genomic_DNA"/>
</dbReference>
<evidence type="ECO:0000259" key="4">
    <source>
        <dbReference type="Pfam" id="PF01453"/>
    </source>
</evidence>
<dbReference type="Pfam" id="PF01453">
    <property type="entry name" value="B_lectin"/>
    <property type="match status" value="1"/>
</dbReference>